<feature type="region of interest" description="Disordered" evidence="1">
    <location>
        <begin position="461"/>
        <end position="488"/>
    </location>
</feature>
<feature type="region of interest" description="Disordered" evidence="1">
    <location>
        <begin position="33"/>
        <end position="52"/>
    </location>
</feature>
<accession>A0A5C6GPF3</accession>
<feature type="region of interest" description="Disordered" evidence="1">
    <location>
        <begin position="133"/>
        <end position="152"/>
    </location>
</feature>
<dbReference type="Proteomes" id="UP000317257">
    <property type="component" value="Unassembled WGS sequence"/>
</dbReference>
<feature type="compositionally biased region" description="Polar residues" evidence="1">
    <location>
        <begin position="33"/>
        <end position="42"/>
    </location>
</feature>
<feature type="region of interest" description="Disordered" evidence="1">
    <location>
        <begin position="506"/>
        <end position="543"/>
    </location>
</feature>
<evidence type="ECO:0000256" key="1">
    <source>
        <dbReference type="SAM" id="MobiDB-lite"/>
    </source>
</evidence>
<feature type="region of interest" description="Disordered" evidence="1">
    <location>
        <begin position="98"/>
        <end position="119"/>
    </location>
</feature>
<name>A0A5C6GPF3_METRR</name>
<evidence type="ECO:0000313" key="2">
    <source>
        <dbReference type="EMBL" id="TWU78895.1"/>
    </source>
</evidence>
<feature type="region of interest" description="Disordered" evidence="1">
    <location>
        <begin position="399"/>
        <end position="432"/>
    </location>
</feature>
<dbReference type="AlphaFoldDB" id="A0A5C6GPF3"/>
<comment type="caution">
    <text evidence="2">The sequence shown here is derived from an EMBL/GenBank/DDBJ whole genome shotgun (WGS) entry which is preliminary data.</text>
</comment>
<evidence type="ECO:0000313" key="3">
    <source>
        <dbReference type="Proteomes" id="UP000317257"/>
    </source>
</evidence>
<reference evidence="3" key="1">
    <citation type="submission" date="2018-12" db="EMBL/GenBank/DDBJ databases">
        <title>The complete genome of Metarhizium rileyi, a key fungal pathogen of Lepidoptera.</title>
        <authorList>
            <person name="Binneck E."/>
            <person name="Lastra C.C.L."/>
            <person name="Sosa-Gomez D.R."/>
        </authorList>
    </citation>
    <scope>NUCLEOTIDE SEQUENCE [LARGE SCALE GENOMIC DNA]</scope>
    <source>
        <strain evidence="3">Cep018-CH2</strain>
    </source>
</reference>
<sequence length="624" mass="67838">MHALWCCGPRRSRDSAGNKISFTSIFRASNTPAVNTSNTPGSKTKCKDGRPSEQISPFEGPVELCQLAGATEHADTRSFIPSTRRSTFEGVKAKIIQHLSQDSGPGRHSRVSIGHSDEELARRAEVRRLRQKRIQDELNKDDDDDGQSNGSHESARYLSTLIDMGSPCSGPRDTLEFTFNDCALASHPTSSDLSSDHYIPTSQDSCQQAADSRETGGNNNCDNSLDTQSNADGFVCQSRPIRGPLPERRCVSMISVSPRPSSCQPGSPRLDRIIGLDNEFNIRHGSHAWDDQSTLGIWLIAQGMKPANNTSLQPEHAPNNTSPSQFNVCLPNEEPGGVDSILESSFSILDRVNTADSLVPAHTEETCEGSIHPISVISDQPGSIQLPRSETNTRLSIKSQHSKQLANNGSSCYPSGLPSFDPSPSGSESHGYVLSQRDLENLELSPVHWCGNLSTWKDLEHSEGQSSYTTAEEQPFPQPPEDTNAPELRKGHICNSRQTMDVVAYPKKASTQESSPRPDQNAINGQCQGGSESQPMSTHSRVSFKEKLQHTLSHISKLGSSSSNKSFKFAGISKPDGVDQAPVVDGKGRHNIINWTSCDIAETTQTNKPSAESERQISAAKSID</sequence>
<gene>
    <name evidence="2" type="ORF">ED733_007799</name>
</gene>
<feature type="region of interest" description="Disordered" evidence="1">
    <location>
        <begin position="603"/>
        <end position="624"/>
    </location>
</feature>
<feature type="compositionally biased region" description="Polar residues" evidence="1">
    <location>
        <begin position="509"/>
        <end position="541"/>
    </location>
</feature>
<protein>
    <submittedName>
        <fullName evidence="2">Uncharacterized protein</fullName>
    </submittedName>
</protein>
<feature type="region of interest" description="Disordered" evidence="1">
    <location>
        <begin position="190"/>
        <end position="240"/>
    </location>
</feature>
<proteinExistence type="predicted"/>
<feature type="compositionally biased region" description="Polar residues" evidence="1">
    <location>
        <begin position="399"/>
        <end position="413"/>
    </location>
</feature>
<feature type="compositionally biased region" description="Polar residues" evidence="1">
    <location>
        <begin position="200"/>
        <end position="231"/>
    </location>
</feature>
<organism evidence="2 3">
    <name type="scientific">Metarhizium rileyi (strain RCEF 4871)</name>
    <name type="common">Nomuraea rileyi</name>
    <dbReference type="NCBI Taxonomy" id="1649241"/>
    <lineage>
        <taxon>Eukaryota</taxon>
        <taxon>Fungi</taxon>
        <taxon>Dikarya</taxon>
        <taxon>Ascomycota</taxon>
        <taxon>Pezizomycotina</taxon>
        <taxon>Sordariomycetes</taxon>
        <taxon>Hypocreomycetidae</taxon>
        <taxon>Hypocreales</taxon>
        <taxon>Clavicipitaceae</taxon>
        <taxon>Metarhizium</taxon>
    </lineage>
</organism>
<dbReference type="EMBL" id="SBHS01000001">
    <property type="protein sequence ID" value="TWU78895.1"/>
    <property type="molecule type" value="Genomic_DNA"/>
</dbReference>